<evidence type="ECO:0000256" key="1">
    <source>
        <dbReference type="SAM" id="MobiDB-lite"/>
    </source>
</evidence>
<dbReference type="EMBL" id="JAKOGI010000565">
    <property type="protein sequence ID" value="KAJ8433029.1"/>
    <property type="molecule type" value="Genomic_DNA"/>
</dbReference>
<feature type="region of interest" description="Disordered" evidence="1">
    <location>
        <begin position="131"/>
        <end position="175"/>
    </location>
</feature>
<reference evidence="2" key="1">
    <citation type="submission" date="2022-04" db="EMBL/GenBank/DDBJ databases">
        <title>Carnegiea gigantea Genome sequencing and assembly v2.</title>
        <authorList>
            <person name="Copetti D."/>
            <person name="Sanderson M.J."/>
            <person name="Burquez A."/>
            <person name="Wojciechowski M.F."/>
        </authorList>
    </citation>
    <scope>NUCLEOTIDE SEQUENCE</scope>
    <source>
        <strain evidence="2">SGP5-SGP5p</strain>
        <tissue evidence="2">Aerial part</tissue>
    </source>
</reference>
<dbReference type="AlphaFoldDB" id="A0A9Q1JY21"/>
<accession>A0A9Q1JY21</accession>
<sequence>MGNNINKNYMLNCPQQLHQKDNNAHIVPTTKRNCKPLDLSMTSQQSLGSREYKDSNIAHLKGSDDLAIDNTTQSFSRSFSLGISPEKGQCASCSLDISPTTLKFSFSPKGAGTASTARIYYQHINREAEMDGSLGKSQESLTHIHKPEKEKAVPRNAKGVHGITKPPMRNDELDN</sequence>
<name>A0A9Q1JY21_9CARY</name>
<protein>
    <submittedName>
        <fullName evidence="2">Uncharacterized protein</fullName>
    </submittedName>
</protein>
<gene>
    <name evidence="2" type="ORF">Cgig2_015456</name>
</gene>
<evidence type="ECO:0000313" key="2">
    <source>
        <dbReference type="EMBL" id="KAJ8433029.1"/>
    </source>
</evidence>
<comment type="caution">
    <text evidence="2">The sequence shown here is derived from an EMBL/GenBank/DDBJ whole genome shotgun (WGS) entry which is preliminary data.</text>
</comment>
<keyword evidence="3" id="KW-1185">Reference proteome</keyword>
<evidence type="ECO:0000313" key="3">
    <source>
        <dbReference type="Proteomes" id="UP001153076"/>
    </source>
</evidence>
<proteinExistence type="predicted"/>
<dbReference type="Proteomes" id="UP001153076">
    <property type="component" value="Unassembled WGS sequence"/>
</dbReference>
<organism evidence="2 3">
    <name type="scientific">Carnegiea gigantea</name>
    <dbReference type="NCBI Taxonomy" id="171969"/>
    <lineage>
        <taxon>Eukaryota</taxon>
        <taxon>Viridiplantae</taxon>
        <taxon>Streptophyta</taxon>
        <taxon>Embryophyta</taxon>
        <taxon>Tracheophyta</taxon>
        <taxon>Spermatophyta</taxon>
        <taxon>Magnoliopsida</taxon>
        <taxon>eudicotyledons</taxon>
        <taxon>Gunneridae</taxon>
        <taxon>Pentapetalae</taxon>
        <taxon>Caryophyllales</taxon>
        <taxon>Cactineae</taxon>
        <taxon>Cactaceae</taxon>
        <taxon>Cactoideae</taxon>
        <taxon>Echinocereeae</taxon>
        <taxon>Carnegiea</taxon>
    </lineage>
</organism>